<evidence type="ECO:0000313" key="1">
    <source>
        <dbReference type="EMBL" id="KAH7921915.1"/>
    </source>
</evidence>
<proteinExistence type="predicted"/>
<reference evidence="1" key="1">
    <citation type="journal article" date="2021" name="New Phytol.">
        <title>Evolutionary innovations through gain and loss of genes in the ectomycorrhizal Boletales.</title>
        <authorList>
            <person name="Wu G."/>
            <person name="Miyauchi S."/>
            <person name="Morin E."/>
            <person name="Kuo A."/>
            <person name="Drula E."/>
            <person name="Varga T."/>
            <person name="Kohler A."/>
            <person name="Feng B."/>
            <person name="Cao Y."/>
            <person name="Lipzen A."/>
            <person name="Daum C."/>
            <person name="Hundley H."/>
            <person name="Pangilinan J."/>
            <person name="Johnson J."/>
            <person name="Barry K."/>
            <person name="LaButti K."/>
            <person name="Ng V."/>
            <person name="Ahrendt S."/>
            <person name="Min B."/>
            <person name="Choi I.G."/>
            <person name="Park H."/>
            <person name="Plett J.M."/>
            <person name="Magnuson J."/>
            <person name="Spatafora J.W."/>
            <person name="Nagy L.G."/>
            <person name="Henrissat B."/>
            <person name="Grigoriev I.V."/>
            <person name="Yang Z.L."/>
            <person name="Xu J."/>
            <person name="Martin F.M."/>
        </authorList>
    </citation>
    <scope>NUCLEOTIDE SEQUENCE</scope>
    <source>
        <strain evidence="1">KUC20120723A-06</strain>
    </source>
</reference>
<dbReference type="Proteomes" id="UP000790709">
    <property type="component" value="Unassembled WGS sequence"/>
</dbReference>
<comment type="caution">
    <text evidence="1">The sequence shown here is derived from an EMBL/GenBank/DDBJ whole genome shotgun (WGS) entry which is preliminary data.</text>
</comment>
<protein>
    <submittedName>
        <fullName evidence="1">Uncharacterized protein</fullName>
    </submittedName>
</protein>
<evidence type="ECO:0000313" key="2">
    <source>
        <dbReference type="Proteomes" id="UP000790709"/>
    </source>
</evidence>
<keyword evidence="2" id="KW-1185">Reference proteome</keyword>
<sequence>MHVRFTQAVLALCIAPLVIVLASAAHPLVPRQDSPPPPAITDASDADPGTTVAQSSADLGITGDPATQTTDAPDFPEPSDSDGSDTQPSNIGVTDGDTAAQSFVERVRWARQITPPASSAPDPGLTASAATPSVTPAPAPESQPVTAQTSAPGASTSTPVAAPSSSGVPASSDMGTAPATTAAPAPESTTTINTSTYFWTSLYIPPGVSTIHM</sequence>
<name>A0ACB8B7Y3_9AGAM</name>
<organism evidence="1 2">
    <name type="scientific">Leucogyrophana mollusca</name>
    <dbReference type="NCBI Taxonomy" id="85980"/>
    <lineage>
        <taxon>Eukaryota</taxon>
        <taxon>Fungi</taxon>
        <taxon>Dikarya</taxon>
        <taxon>Basidiomycota</taxon>
        <taxon>Agaricomycotina</taxon>
        <taxon>Agaricomycetes</taxon>
        <taxon>Agaricomycetidae</taxon>
        <taxon>Boletales</taxon>
        <taxon>Boletales incertae sedis</taxon>
        <taxon>Leucogyrophana</taxon>
    </lineage>
</organism>
<gene>
    <name evidence="1" type="ORF">BV22DRAFT_1197838</name>
</gene>
<accession>A0ACB8B7Y3</accession>
<dbReference type="EMBL" id="MU266506">
    <property type="protein sequence ID" value="KAH7921915.1"/>
    <property type="molecule type" value="Genomic_DNA"/>
</dbReference>